<name>A0A7U2FAH5_PHANO</name>
<dbReference type="AlphaFoldDB" id="A0A7U2FAH5"/>
<evidence type="ECO:0000313" key="2">
    <source>
        <dbReference type="Proteomes" id="UP000663193"/>
    </source>
</evidence>
<gene>
    <name evidence="1" type="ORF">JI435_439620</name>
</gene>
<organism evidence="1 2">
    <name type="scientific">Phaeosphaeria nodorum (strain SN15 / ATCC MYA-4574 / FGSC 10173)</name>
    <name type="common">Glume blotch fungus</name>
    <name type="synonym">Parastagonospora nodorum</name>
    <dbReference type="NCBI Taxonomy" id="321614"/>
    <lineage>
        <taxon>Eukaryota</taxon>
        <taxon>Fungi</taxon>
        <taxon>Dikarya</taxon>
        <taxon>Ascomycota</taxon>
        <taxon>Pezizomycotina</taxon>
        <taxon>Dothideomycetes</taxon>
        <taxon>Pleosporomycetidae</taxon>
        <taxon>Pleosporales</taxon>
        <taxon>Pleosporineae</taxon>
        <taxon>Phaeosphaeriaceae</taxon>
        <taxon>Parastagonospora</taxon>
    </lineage>
</organism>
<dbReference type="EMBL" id="CP069034">
    <property type="protein sequence ID" value="QRD01712.1"/>
    <property type="molecule type" value="Genomic_DNA"/>
</dbReference>
<proteinExistence type="predicted"/>
<reference evidence="2" key="1">
    <citation type="journal article" date="2021" name="BMC Genomics">
        <title>Chromosome-level genome assembly and manually-curated proteome of model necrotroph Parastagonospora nodorum Sn15 reveals a genome-wide trove of candidate effector homologs, and redundancy of virulence-related functions within an accessory chromosome.</title>
        <authorList>
            <person name="Bertazzoni S."/>
            <person name="Jones D.A.B."/>
            <person name="Phan H.T."/>
            <person name="Tan K.-C."/>
            <person name="Hane J.K."/>
        </authorList>
    </citation>
    <scope>NUCLEOTIDE SEQUENCE [LARGE SCALE GENOMIC DNA]</scope>
    <source>
        <strain evidence="2">SN15 / ATCC MYA-4574 / FGSC 10173)</strain>
    </source>
</reference>
<dbReference type="Proteomes" id="UP000663193">
    <property type="component" value="Chromosome 12"/>
</dbReference>
<accession>A0A7U2FAH5</accession>
<sequence length="100" mass="11691">MLFPWPGMGITLYQAPVTTSDEMQQIIQLTNRERHEYPVKITIWFNLEKRRTRYGEFPTRMCATLRRLDSGLKLLQSQMMSPILTESVELLGDNQLAESE</sequence>
<dbReference type="VEuPathDB" id="FungiDB:JI435_439620"/>
<protein>
    <submittedName>
        <fullName evidence="1">Uncharacterized protein</fullName>
    </submittedName>
</protein>
<keyword evidence="2" id="KW-1185">Reference proteome</keyword>
<evidence type="ECO:0000313" key="1">
    <source>
        <dbReference type="EMBL" id="QRD01712.1"/>
    </source>
</evidence>